<dbReference type="AlphaFoldDB" id="A0AAP0I5Z6"/>
<evidence type="ECO:0000259" key="13">
    <source>
        <dbReference type="Pfam" id="PF05922"/>
    </source>
</evidence>
<dbReference type="InterPro" id="IPR036852">
    <property type="entry name" value="Peptidase_S8/S53_dom_sf"/>
</dbReference>
<dbReference type="InterPro" id="IPR041469">
    <property type="entry name" value="Subtilisin-like_FN3"/>
</dbReference>
<dbReference type="Proteomes" id="UP001417504">
    <property type="component" value="Unassembled WGS sequence"/>
</dbReference>
<dbReference type="GO" id="GO:0005576">
    <property type="term" value="C:extracellular region"/>
    <property type="evidence" value="ECO:0007669"/>
    <property type="project" value="UniProtKB-SubCell"/>
</dbReference>
<evidence type="ECO:0000256" key="8">
    <source>
        <dbReference type="ARBA" id="ARBA00023180"/>
    </source>
</evidence>
<evidence type="ECO:0000259" key="14">
    <source>
        <dbReference type="Pfam" id="PF17766"/>
    </source>
</evidence>
<dbReference type="PROSITE" id="PS51892">
    <property type="entry name" value="SUBTILASE"/>
    <property type="match status" value="1"/>
</dbReference>
<feature type="domain" description="Subtilisin-like protease fibronectin type-III" evidence="14">
    <location>
        <begin position="642"/>
        <end position="746"/>
    </location>
</feature>
<dbReference type="InterPro" id="IPR034197">
    <property type="entry name" value="Peptidases_S8_3"/>
</dbReference>
<feature type="domain" description="Peptidase S8/S53" evidence="12">
    <location>
        <begin position="132"/>
        <end position="578"/>
    </location>
</feature>
<evidence type="ECO:0000256" key="11">
    <source>
        <dbReference type="SAM" id="SignalP"/>
    </source>
</evidence>
<feature type="signal peptide" evidence="11">
    <location>
        <begin position="1"/>
        <end position="26"/>
    </location>
</feature>
<dbReference type="Gene3D" id="3.50.30.30">
    <property type="match status" value="1"/>
</dbReference>
<evidence type="ECO:0008006" key="17">
    <source>
        <dbReference type="Google" id="ProtNLM"/>
    </source>
</evidence>
<comment type="similarity">
    <text evidence="2 10">Belongs to the peptidase S8 family.</text>
</comment>
<dbReference type="PANTHER" id="PTHR10795">
    <property type="entry name" value="PROPROTEIN CONVERTASE SUBTILISIN/KEXIN"/>
    <property type="match status" value="1"/>
</dbReference>
<keyword evidence="3" id="KW-0964">Secreted</keyword>
<evidence type="ECO:0000256" key="3">
    <source>
        <dbReference type="ARBA" id="ARBA00022525"/>
    </source>
</evidence>
<dbReference type="EMBL" id="JBBNAE010000007">
    <property type="protein sequence ID" value="KAK9109233.1"/>
    <property type="molecule type" value="Genomic_DNA"/>
</dbReference>
<evidence type="ECO:0000256" key="7">
    <source>
        <dbReference type="ARBA" id="ARBA00022825"/>
    </source>
</evidence>
<feature type="chain" id="PRO_5042948306" description="Subtilisin-like protease SBT1.9" evidence="11">
    <location>
        <begin position="27"/>
        <end position="760"/>
    </location>
</feature>
<evidence type="ECO:0000256" key="1">
    <source>
        <dbReference type="ARBA" id="ARBA00004613"/>
    </source>
</evidence>
<dbReference type="CDD" id="cd04852">
    <property type="entry name" value="Peptidases_S8_3"/>
    <property type="match status" value="1"/>
</dbReference>
<keyword evidence="4 10" id="KW-0645">Protease</keyword>
<keyword evidence="7 10" id="KW-0720">Serine protease</keyword>
<dbReference type="PRINTS" id="PR00723">
    <property type="entry name" value="SUBTILISIN"/>
</dbReference>
<keyword evidence="6 10" id="KW-0378">Hydrolase</keyword>
<dbReference type="Pfam" id="PF17766">
    <property type="entry name" value="fn3_6"/>
    <property type="match status" value="1"/>
</dbReference>
<dbReference type="CDD" id="cd02120">
    <property type="entry name" value="PA_subtilisin_like"/>
    <property type="match status" value="1"/>
</dbReference>
<protein>
    <recommendedName>
        <fullName evidence="17">Subtilisin-like protease SBT1.9</fullName>
    </recommendedName>
</protein>
<dbReference type="Pfam" id="PF00082">
    <property type="entry name" value="Peptidase_S8"/>
    <property type="match status" value="1"/>
</dbReference>
<organism evidence="15 16">
    <name type="scientific">Stephania japonica</name>
    <dbReference type="NCBI Taxonomy" id="461633"/>
    <lineage>
        <taxon>Eukaryota</taxon>
        <taxon>Viridiplantae</taxon>
        <taxon>Streptophyta</taxon>
        <taxon>Embryophyta</taxon>
        <taxon>Tracheophyta</taxon>
        <taxon>Spermatophyta</taxon>
        <taxon>Magnoliopsida</taxon>
        <taxon>Ranunculales</taxon>
        <taxon>Menispermaceae</taxon>
        <taxon>Menispermoideae</taxon>
        <taxon>Cissampelideae</taxon>
        <taxon>Stephania</taxon>
    </lineage>
</organism>
<dbReference type="FunFam" id="3.30.70.80:FF:000003">
    <property type="entry name" value="Subtilisin-like protease SBT1.9"/>
    <property type="match status" value="1"/>
</dbReference>
<dbReference type="GO" id="GO:0006508">
    <property type="term" value="P:proteolysis"/>
    <property type="evidence" value="ECO:0007669"/>
    <property type="project" value="UniProtKB-KW"/>
</dbReference>
<evidence type="ECO:0000313" key="16">
    <source>
        <dbReference type="Proteomes" id="UP001417504"/>
    </source>
</evidence>
<feature type="active site" description="Charge relay system" evidence="9 10">
    <location>
        <position position="141"/>
    </location>
</feature>
<sequence length="760" mass="81896">MAALIPFHLLLCFILMSSLTFMSAHSDTYIIHMDTSVMPKAFSSHHSWYASAVSSLSDGLQFGSAPSLLYTYSNAIHGFSARFSPDKLKETQNLPGFVSFTRDVPVAVDTTRTPEFLGLNSASGAWPDSKYGKDMIIGLVDTGIWPESDSFKDDSMAEVPQRWKGECEIGTDFNSSMCNKKLIGARFFNKGIISNVPNVSISMNSTRDTDGHGTHTSSTAAGNYVRGASYFGYGTGTARGMAPLAHVAMYKAIWDAGAYASDILAAVDQAIEDGVDVLSLSLGLDGVALHEDPIAIASFAAMEKGIFVSSSAGNEGPWYGSLHNGIPWTLTVGAGTVDREFNGVVTLDNGVSVTGTSLYPKNSSLSQVPLVLMNTCNSSRELRKVGYKIVVCIDIDESVGIQVSLTSKARVAGGLFITNSTFLDLYIQTSFPAIFLTLQDGQSILENIKDNPDSRATLEFKKTSLGIKPAPLVAEYSSRGPSPSCPIVLKPDIIAPGSLILASWPRKTSVADLESHHLFNDFNVISGTSMSCPHAAGLAALLKSAHPEWSPAAIRSALMTTADNLDNSGNPIREFGDGYQIASPLAMGAGHVNPNKALDPGLIYDANPHDYVNLLCFMNYTMKQIQTITRSASYNCSNLSSDLNYPSLIAFFNGNSSSSDVKTVREFQRTVTNVGDEVSTYKAVLTPMDGFRVTIEPNRLIFKKKYEKLSYKLSIEGPSLMKELAVHGSLAWIDEEGRHVVRSPIVATQLSSDPLFAAKI</sequence>
<dbReference type="InterPro" id="IPR045051">
    <property type="entry name" value="SBT"/>
</dbReference>
<evidence type="ECO:0000313" key="15">
    <source>
        <dbReference type="EMBL" id="KAK9109233.1"/>
    </source>
</evidence>
<proteinExistence type="inferred from homology"/>
<dbReference type="SUPFAM" id="SSF52743">
    <property type="entry name" value="Subtilisin-like"/>
    <property type="match status" value="1"/>
</dbReference>
<name>A0AAP0I5Z6_9MAGN</name>
<keyword evidence="16" id="KW-1185">Reference proteome</keyword>
<gene>
    <name evidence="15" type="ORF">Sjap_017293</name>
</gene>
<evidence type="ECO:0000256" key="4">
    <source>
        <dbReference type="ARBA" id="ARBA00022670"/>
    </source>
</evidence>
<dbReference type="Gene3D" id="3.30.70.80">
    <property type="entry name" value="Peptidase S8 propeptide/proteinase inhibitor I9"/>
    <property type="match status" value="1"/>
</dbReference>
<dbReference type="InterPro" id="IPR015500">
    <property type="entry name" value="Peptidase_S8_subtilisin-rel"/>
</dbReference>
<comment type="subcellular location">
    <subcellularLocation>
        <location evidence="1">Secreted</location>
    </subcellularLocation>
</comment>
<feature type="active site" description="Charge relay system" evidence="9 10">
    <location>
        <position position="212"/>
    </location>
</feature>
<dbReference type="InterPro" id="IPR000209">
    <property type="entry name" value="Peptidase_S8/S53_dom"/>
</dbReference>
<dbReference type="Pfam" id="PF05922">
    <property type="entry name" value="Inhibitor_I9"/>
    <property type="match status" value="1"/>
</dbReference>
<reference evidence="15 16" key="1">
    <citation type="submission" date="2024-01" db="EMBL/GenBank/DDBJ databases">
        <title>Genome assemblies of Stephania.</title>
        <authorList>
            <person name="Yang L."/>
        </authorList>
    </citation>
    <scope>NUCLEOTIDE SEQUENCE [LARGE SCALE GENOMIC DNA]</scope>
    <source>
        <strain evidence="15">QJT</strain>
        <tissue evidence="15">Leaf</tissue>
    </source>
</reference>
<dbReference type="InterPro" id="IPR010259">
    <property type="entry name" value="S8pro/Inhibitor_I9"/>
</dbReference>
<dbReference type="PROSITE" id="PS00138">
    <property type="entry name" value="SUBTILASE_SER"/>
    <property type="match status" value="1"/>
</dbReference>
<evidence type="ECO:0000256" key="10">
    <source>
        <dbReference type="PROSITE-ProRule" id="PRU01240"/>
    </source>
</evidence>
<dbReference type="InterPro" id="IPR023828">
    <property type="entry name" value="Peptidase_S8_Ser-AS"/>
</dbReference>
<dbReference type="GO" id="GO:0004252">
    <property type="term" value="F:serine-type endopeptidase activity"/>
    <property type="evidence" value="ECO:0007669"/>
    <property type="project" value="UniProtKB-UniRule"/>
</dbReference>
<evidence type="ECO:0000259" key="12">
    <source>
        <dbReference type="Pfam" id="PF00082"/>
    </source>
</evidence>
<evidence type="ECO:0000256" key="2">
    <source>
        <dbReference type="ARBA" id="ARBA00011073"/>
    </source>
</evidence>
<dbReference type="Gene3D" id="2.60.40.2310">
    <property type="match status" value="1"/>
</dbReference>
<dbReference type="InterPro" id="IPR037045">
    <property type="entry name" value="S8pro/Inhibitor_I9_sf"/>
</dbReference>
<keyword evidence="5 11" id="KW-0732">Signal</keyword>
<keyword evidence="8" id="KW-0325">Glycoprotein</keyword>
<accession>A0AAP0I5Z6</accession>
<comment type="caution">
    <text evidence="15">The sequence shown here is derived from an EMBL/GenBank/DDBJ whole genome shotgun (WGS) entry which is preliminary data.</text>
</comment>
<feature type="domain" description="Inhibitor I9" evidence="13">
    <location>
        <begin position="28"/>
        <end position="107"/>
    </location>
</feature>
<evidence type="ECO:0000256" key="5">
    <source>
        <dbReference type="ARBA" id="ARBA00022729"/>
    </source>
</evidence>
<dbReference type="Gene3D" id="3.40.50.200">
    <property type="entry name" value="Peptidase S8/S53 domain"/>
    <property type="match status" value="1"/>
</dbReference>
<evidence type="ECO:0000256" key="6">
    <source>
        <dbReference type="ARBA" id="ARBA00022801"/>
    </source>
</evidence>
<evidence type="ECO:0000256" key="9">
    <source>
        <dbReference type="PIRSR" id="PIRSR615500-1"/>
    </source>
</evidence>
<dbReference type="FunFam" id="3.40.50.200:FF:000006">
    <property type="entry name" value="Subtilisin-like protease SBT1.5"/>
    <property type="match status" value="1"/>
</dbReference>
<feature type="active site" description="Charge relay system" evidence="9 10">
    <location>
        <position position="529"/>
    </location>
</feature>